<evidence type="ECO:0000256" key="2">
    <source>
        <dbReference type="SAM" id="Phobius"/>
    </source>
</evidence>
<evidence type="ECO:0000256" key="1">
    <source>
        <dbReference type="SAM" id="MobiDB-lite"/>
    </source>
</evidence>
<feature type="signal peptide" evidence="3">
    <location>
        <begin position="1"/>
        <end position="23"/>
    </location>
</feature>
<evidence type="ECO:0000256" key="3">
    <source>
        <dbReference type="SAM" id="SignalP"/>
    </source>
</evidence>
<keyword evidence="2" id="KW-0472">Membrane</keyword>
<dbReference type="OrthoDB" id="6133309at2759"/>
<feature type="compositionally biased region" description="Basic and acidic residues" evidence="1">
    <location>
        <begin position="595"/>
        <end position="618"/>
    </location>
</feature>
<dbReference type="KEGG" id="cvn:111119105"/>
<dbReference type="GeneID" id="111119105"/>
<feature type="compositionally biased region" description="Acidic residues" evidence="1">
    <location>
        <begin position="330"/>
        <end position="339"/>
    </location>
</feature>
<proteinExistence type="predicted"/>
<feature type="compositionally biased region" description="Basic and acidic residues" evidence="1">
    <location>
        <begin position="431"/>
        <end position="466"/>
    </location>
</feature>
<feature type="chain" id="PRO_5033980313" evidence="3">
    <location>
        <begin position="24"/>
        <end position="630"/>
    </location>
</feature>
<dbReference type="AlphaFoldDB" id="A0A8B8CJS4"/>
<protein>
    <submittedName>
        <fullName evidence="5">Neurofilament heavy polypeptide-like isoform X1</fullName>
    </submittedName>
</protein>
<evidence type="ECO:0000313" key="5">
    <source>
        <dbReference type="RefSeq" id="XP_022314661.1"/>
    </source>
</evidence>
<feature type="compositionally biased region" description="Basic and acidic residues" evidence="1">
    <location>
        <begin position="182"/>
        <end position="206"/>
    </location>
</feature>
<feature type="transmembrane region" description="Helical" evidence="2">
    <location>
        <begin position="143"/>
        <end position="167"/>
    </location>
</feature>
<reference evidence="5" key="1">
    <citation type="submission" date="2025-08" db="UniProtKB">
        <authorList>
            <consortium name="RefSeq"/>
        </authorList>
    </citation>
    <scope>IDENTIFICATION</scope>
    <source>
        <tissue evidence="5">Whole sample</tissue>
    </source>
</reference>
<feature type="compositionally biased region" description="Basic and acidic residues" evidence="1">
    <location>
        <begin position="215"/>
        <end position="247"/>
    </location>
</feature>
<evidence type="ECO:0000313" key="4">
    <source>
        <dbReference type="Proteomes" id="UP000694844"/>
    </source>
</evidence>
<name>A0A8B8CJS4_CRAVI</name>
<keyword evidence="3" id="KW-0732">Signal</keyword>
<dbReference type="RefSeq" id="XP_022314661.1">
    <property type="nucleotide sequence ID" value="XM_022458953.1"/>
</dbReference>
<sequence>MNQWEMGVWILCVLCLCSEMSWSFPTPPSERRKEEFLMPDSQHRQIIETIEAGANNTLQLIQEVAHSDLHTEPNPSSDFNSKETGYTKSNKKFQTVSKKESDSQRIHLVFEYSAVKSGEPQSLSLSRRDTLQRTDVGAGAGSWSTMVLTIASTLVALFSMSVLVAVFQCCCRRRKRNSSPEIDNKEEKQATDDQNKNNEKSSKEEADPPNNVEPKPGEDSHEKTEEKLSVKDRLKAFEKKDDSKESPLRPGPTPKKRPQSEAFKAFEGKIPIMGMPMGPSPRFTKPKETPQEEQEDPEVIMRPKITLTPSPDAVSDSGSYKQPDNPDVVIAEDEDDDSEFGAIKRETAVLRSYRKAPPPKNRNRSSAAFRRKNAQQSVANLFDNLDIISEDKESDPLLTAEDNGHVQNGVGGKDRSEMSPESSQTKKTVLKPKERSRSKTPDKLDSKNSSEKSAPKTVSDKPDSKTSESTGSRTPNSSGSKTPDKAGSKTPDKSGSKTPDKAGSKTPDKAGSKTPNKERSKTPDRSGSKTPEEKPVKGATVNPESQTPATTPLGGNIFAQIDPTVMKSSPAVPPPTHLETKSRADKVKSSPGFLEDDKLMKALNEKLKAQQEGKDDKDKHHKRQSLSTDL</sequence>
<feature type="region of interest" description="Disordered" evidence="1">
    <location>
        <begin position="393"/>
        <end position="630"/>
    </location>
</feature>
<dbReference type="Proteomes" id="UP000694844">
    <property type="component" value="Chromosome 2"/>
</dbReference>
<organism evidence="4 5">
    <name type="scientific">Crassostrea virginica</name>
    <name type="common">Eastern oyster</name>
    <dbReference type="NCBI Taxonomy" id="6565"/>
    <lineage>
        <taxon>Eukaryota</taxon>
        <taxon>Metazoa</taxon>
        <taxon>Spiralia</taxon>
        <taxon>Lophotrochozoa</taxon>
        <taxon>Mollusca</taxon>
        <taxon>Bivalvia</taxon>
        <taxon>Autobranchia</taxon>
        <taxon>Pteriomorphia</taxon>
        <taxon>Ostreida</taxon>
        <taxon>Ostreoidea</taxon>
        <taxon>Ostreidae</taxon>
        <taxon>Crassostrea</taxon>
    </lineage>
</organism>
<keyword evidence="2" id="KW-1133">Transmembrane helix</keyword>
<keyword evidence="2" id="KW-0812">Transmembrane</keyword>
<feature type="compositionally biased region" description="Polar residues" evidence="1">
    <location>
        <begin position="467"/>
        <end position="481"/>
    </location>
</feature>
<feature type="compositionally biased region" description="Basic and acidic residues" evidence="1">
    <location>
        <begin position="578"/>
        <end position="588"/>
    </location>
</feature>
<feature type="region of interest" description="Disordered" evidence="1">
    <location>
        <begin position="176"/>
        <end position="374"/>
    </location>
</feature>
<feature type="compositionally biased region" description="Basic and acidic residues" evidence="1">
    <location>
        <begin position="482"/>
        <end position="536"/>
    </location>
</feature>
<gene>
    <name evidence="5" type="primary">LOC111119105</name>
</gene>
<keyword evidence="4" id="KW-1185">Reference proteome</keyword>
<accession>A0A8B8CJS4</accession>